<reference evidence="1 2" key="1">
    <citation type="submission" date="2024-06" db="EMBL/GenBank/DDBJ databases">
        <title>Pontibacter populi HYL7-15.</title>
        <authorList>
            <person name="Kim M.K."/>
        </authorList>
    </citation>
    <scope>NUCLEOTIDE SEQUENCE [LARGE SCALE GENOMIC DNA]</scope>
    <source>
        <strain evidence="1 2">HYL7-15</strain>
    </source>
</reference>
<proteinExistence type="predicted"/>
<organism evidence="1 2">
    <name type="scientific">Pontibacter populi</name>
    <dbReference type="NCBI Taxonomy" id="890055"/>
    <lineage>
        <taxon>Bacteria</taxon>
        <taxon>Pseudomonadati</taxon>
        <taxon>Bacteroidota</taxon>
        <taxon>Cytophagia</taxon>
        <taxon>Cytophagales</taxon>
        <taxon>Hymenobacteraceae</taxon>
        <taxon>Pontibacter</taxon>
    </lineage>
</organism>
<protein>
    <recommendedName>
        <fullName evidence="3">Glycosyl transferase family 1 domain-containing protein</fullName>
    </recommendedName>
</protein>
<evidence type="ECO:0000313" key="1">
    <source>
        <dbReference type="EMBL" id="MER2998315.1"/>
    </source>
</evidence>
<dbReference type="Gene3D" id="3.40.50.2000">
    <property type="entry name" value="Glycogen Phosphorylase B"/>
    <property type="match status" value="1"/>
</dbReference>
<accession>A0ABV1RV77</accession>
<evidence type="ECO:0008006" key="3">
    <source>
        <dbReference type="Google" id="ProtNLM"/>
    </source>
</evidence>
<comment type="caution">
    <text evidence="1">The sequence shown here is derived from an EMBL/GenBank/DDBJ whole genome shotgun (WGS) entry which is preliminary data.</text>
</comment>
<sequence>MKSILFITSNSLATNPRLVKEIDLARHRYKCTVVSFQLNSWSDKIDDEIALKYPEVSFLFVSGGKQQYVQWLISSMLEKITRKVYYCFENNLLISAIAHSKRTIILLKKLKHLKRHDMVIAHNLAALYPAYTFTTRHNIKLAFDVEDFHPGEVVAEDNYNEIKRRKFILTSILPHCSYLSFSSPLICKKIIDLVPGIEQCKKEIINNSFLSSEFLAPVNAKSDFKIKLVWFSQKISTGRGLELIIPALHKCKDKIELTLIGSLDLTFYQKYIKPNSEFIQAVKPLSQIKLHKLLSDYDVGLALELESADINRDICLTNKIFAYTQAGLFVLATSTQAQSKFVCDFPWVGQLVGQSPIELDQAIESIIKLKQEIRSSSNQRYINALNLSWEKESTKLLKIWDQHLH</sequence>
<dbReference type="EMBL" id="JBEOKT010000010">
    <property type="protein sequence ID" value="MER2998315.1"/>
    <property type="molecule type" value="Genomic_DNA"/>
</dbReference>
<evidence type="ECO:0000313" key="2">
    <source>
        <dbReference type="Proteomes" id="UP001476807"/>
    </source>
</evidence>
<dbReference type="Proteomes" id="UP001476807">
    <property type="component" value="Unassembled WGS sequence"/>
</dbReference>
<name>A0ABV1RV77_9BACT</name>
<keyword evidence="2" id="KW-1185">Reference proteome</keyword>
<gene>
    <name evidence="1" type="ORF">ABS362_12225</name>
</gene>
<dbReference type="SUPFAM" id="SSF53756">
    <property type="entry name" value="UDP-Glycosyltransferase/glycogen phosphorylase"/>
    <property type="match status" value="1"/>
</dbReference>
<dbReference type="RefSeq" id="WP_350412765.1">
    <property type="nucleotide sequence ID" value="NZ_JBEOKT010000010.1"/>
</dbReference>